<keyword evidence="1 5" id="KW-0489">Methyltransferase</keyword>
<gene>
    <name evidence="7" type="ORF">AWRI3578_g2066</name>
</gene>
<dbReference type="Pfam" id="PF01189">
    <property type="entry name" value="Methyltr_RsmB-F"/>
    <property type="match status" value="1"/>
</dbReference>
<evidence type="ECO:0000256" key="1">
    <source>
        <dbReference type="ARBA" id="ARBA00022603"/>
    </source>
</evidence>
<comment type="caution">
    <text evidence="7">The sequence shown here is derived from an EMBL/GenBank/DDBJ whole genome shotgun (WGS) entry which is preliminary data.</text>
</comment>
<dbReference type="AlphaFoldDB" id="A0A1E5RMQ5"/>
<dbReference type="InterPro" id="IPR023267">
    <property type="entry name" value="RCMT"/>
</dbReference>
<keyword evidence="4 5" id="KW-0694">RNA-binding</keyword>
<name>A0A1E5RMQ5_9ASCO</name>
<dbReference type="Proteomes" id="UP000095605">
    <property type="component" value="Unassembled WGS sequence"/>
</dbReference>
<dbReference type="GO" id="GO:0070475">
    <property type="term" value="P:rRNA base methylation"/>
    <property type="evidence" value="ECO:0007669"/>
    <property type="project" value="TreeGrafter"/>
</dbReference>
<dbReference type="PROSITE" id="PS51686">
    <property type="entry name" value="SAM_MT_RSMB_NOP"/>
    <property type="match status" value="1"/>
</dbReference>
<dbReference type="GO" id="GO:0008173">
    <property type="term" value="F:RNA methyltransferase activity"/>
    <property type="evidence" value="ECO:0007669"/>
    <property type="project" value="InterPro"/>
</dbReference>
<keyword evidence="8" id="KW-1185">Reference proteome</keyword>
<dbReference type="InterPro" id="IPR001678">
    <property type="entry name" value="MeTrfase_RsmB-F_NOP2_dom"/>
</dbReference>
<evidence type="ECO:0000256" key="3">
    <source>
        <dbReference type="ARBA" id="ARBA00022691"/>
    </source>
</evidence>
<evidence type="ECO:0000256" key="5">
    <source>
        <dbReference type="PROSITE-ProRule" id="PRU01023"/>
    </source>
</evidence>
<reference evidence="8" key="1">
    <citation type="journal article" date="2016" name="Genome Announc.">
        <title>Genome sequences of three species of Hanseniaspora isolated from spontaneous wine fermentations.</title>
        <authorList>
            <person name="Sternes P.R."/>
            <person name="Lee D."/>
            <person name="Kutyna D.R."/>
            <person name="Borneman A.R."/>
        </authorList>
    </citation>
    <scope>NUCLEOTIDE SEQUENCE [LARGE SCALE GENOMIC DNA]</scope>
    <source>
        <strain evidence="8">AWRI3578</strain>
    </source>
</reference>
<comment type="similarity">
    <text evidence="5">Belongs to the class I-like SAM-binding methyltransferase superfamily. RsmB/NOP family.</text>
</comment>
<evidence type="ECO:0000313" key="7">
    <source>
        <dbReference type="EMBL" id="OEJ88181.1"/>
    </source>
</evidence>
<dbReference type="EMBL" id="LPNL01000004">
    <property type="protein sequence ID" value="OEJ88181.1"/>
    <property type="molecule type" value="Genomic_DNA"/>
</dbReference>
<dbReference type="PRINTS" id="PR02008">
    <property type="entry name" value="RCMTFAMILY"/>
</dbReference>
<feature type="active site" description="Nucleophile" evidence="5">
    <location>
        <position position="443"/>
    </location>
</feature>
<keyword evidence="3 5" id="KW-0949">S-adenosyl-L-methionine</keyword>
<evidence type="ECO:0000256" key="4">
    <source>
        <dbReference type="ARBA" id="ARBA00022884"/>
    </source>
</evidence>
<keyword evidence="2 5" id="KW-0808">Transferase</keyword>
<feature type="domain" description="SAM-dependent MTase RsmB/NOP-type" evidence="6">
    <location>
        <begin position="153"/>
        <end position="532"/>
    </location>
</feature>
<dbReference type="PANTHER" id="PTHR22807">
    <property type="entry name" value="NOP2 YEAST -RELATED NOL1/NOP2/FMU SUN DOMAIN-CONTAINING"/>
    <property type="match status" value="1"/>
</dbReference>
<protein>
    <submittedName>
        <fullName evidence="7">25S rRNA (Cytosine(2278)-C(5))-methyltransferase</fullName>
    </submittedName>
</protein>
<feature type="binding site" evidence="5">
    <location>
        <begin position="261"/>
        <end position="267"/>
    </location>
    <ligand>
        <name>S-adenosyl-L-methionine</name>
        <dbReference type="ChEBI" id="CHEBI:59789"/>
    </ligand>
</feature>
<organism evidence="7 8">
    <name type="scientific">Hanseniaspora opuntiae</name>
    <dbReference type="NCBI Taxonomy" id="211096"/>
    <lineage>
        <taxon>Eukaryota</taxon>
        <taxon>Fungi</taxon>
        <taxon>Dikarya</taxon>
        <taxon>Ascomycota</taxon>
        <taxon>Saccharomycotina</taxon>
        <taxon>Saccharomycetes</taxon>
        <taxon>Saccharomycodales</taxon>
        <taxon>Saccharomycodaceae</taxon>
        <taxon>Hanseniaspora</taxon>
    </lineage>
</organism>
<dbReference type="GO" id="GO:0005730">
    <property type="term" value="C:nucleolus"/>
    <property type="evidence" value="ECO:0007669"/>
    <property type="project" value="TreeGrafter"/>
</dbReference>
<sequence>MEIYRDSTWILEDLIKQKENNKLVSGSLKNIIISKHKQFKLNNKNLKNVFACTIEAYKHLDVLEYLYENMSSLEAALTKLEATKGKVPNKVTLYLMFNDALFSKNKRVQLPNNHYLKKFMDSINKSLNKQWETFKKINKVNSIDEYLAKKTGSDKPIDQPPVRWFRLNLAKLKTFEQITAVKNEIIANFKHNVDSWKSVQENQDCIYEDEFVPYLFAVSMDFKISRCKWYKSGQIIIQDRGSCFPLEILDVKKTDYIMDCCAAPGNKTSLLGGYIYVKDRLESVEEDQPIYEEEEDSIPRVVAFEKNDKRSEILSTMMKNAGFEIRKFNPDLTVSEQSEAYFNDDALRIDIFHGDFSTLCNNERNKNIYNSKFFKFNKAILDPSCSGSGIYGRQSIDNLNKADMERYIEKEGERLTKLSSFQTSIVSHAMKLPNLQKLTYSTCSVNPIENEDVVIDLLMKHPDWEVIPRSESIPTWKRRGLESAFEKHIDGNDCKLKGMTVKELMDVKDACIRLNKEEDGGIGFFVCGFQRRQQKKSKKGKK</sequence>
<dbReference type="OrthoDB" id="435282at2759"/>
<dbReference type="InterPro" id="IPR049560">
    <property type="entry name" value="MeTrfase_RsmB-F_NOP2_cat"/>
</dbReference>
<dbReference type="PANTHER" id="PTHR22807:SF4">
    <property type="entry name" value="28S RRNA (CYTOSINE-C(5))-METHYLTRANSFERASE"/>
    <property type="match status" value="1"/>
</dbReference>
<proteinExistence type="inferred from homology"/>
<feature type="binding site" evidence="5">
    <location>
        <position position="355"/>
    </location>
    <ligand>
        <name>S-adenosyl-L-methionine</name>
        <dbReference type="ChEBI" id="CHEBI:59789"/>
    </ligand>
</feature>
<evidence type="ECO:0000259" key="6">
    <source>
        <dbReference type="PROSITE" id="PS51686"/>
    </source>
</evidence>
<evidence type="ECO:0000256" key="2">
    <source>
        <dbReference type="ARBA" id="ARBA00022679"/>
    </source>
</evidence>
<evidence type="ECO:0000313" key="8">
    <source>
        <dbReference type="Proteomes" id="UP000095605"/>
    </source>
</evidence>
<dbReference type="Gene3D" id="3.40.50.150">
    <property type="entry name" value="Vaccinia Virus protein VP39"/>
    <property type="match status" value="1"/>
</dbReference>
<dbReference type="SUPFAM" id="SSF53335">
    <property type="entry name" value="S-adenosyl-L-methionine-dependent methyltransferases"/>
    <property type="match status" value="1"/>
</dbReference>
<feature type="binding site" evidence="5">
    <location>
        <position position="305"/>
    </location>
    <ligand>
        <name>S-adenosyl-L-methionine</name>
        <dbReference type="ChEBI" id="CHEBI:59789"/>
    </ligand>
</feature>
<accession>A0A1E5RMQ5</accession>
<feature type="binding site" evidence="5">
    <location>
        <position position="382"/>
    </location>
    <ligand>
        <name>S-adenosyl-L-methionine</name>
        <dbReference type="ChEBI" id="CHEBI:59789"/>
    </ligand>
</feature>
<dbReference type="GO" id="GO:0003723">
    <property type="term" value="F:RNA binding"/>
    <property type="evidence" value="ECO:0007669"/>
    <property type="project" value="UniProtKB-UniRule"/>
</dbReference>
<dbReference type="InterPro" id="IPR029063">
    <property type="entry name" value="SAM-dependent_MTases_sf"/>
</dbReference>